<evidence type="ECO:0000256" key="1">
    <source>
        <dbReference type="SAM" id="MobiDB-lite"/>
    </source>
</evidence>
<dbReference type="Proteomes" id="UP000283509">
    <property type="component" value="Unassembled WGS sequence"/>
</dbReference>
<feature type="region of interest" description="Disordered" evidence="1">
    <location>
        <begin position="276"/>
        <end position="332"/>
    </location>
</feature>
<dbReference type="Gene3D" id="1.20.1270.60">
    <property type="entry name" value="Arfaptin homology (AH) domain/BAR domain"/>
    <property type="match status" value="1"/>
</dbReference>
<dbReference type="AlphaFoldDB" id="A0A423U0S1"/>
<evidence type="ECO:0000313" key="3">
    <source>
        <dbReference type="EMBL" id="ROT82303.1"/>
    </source>
</evidence>
<reference evidence="3 4" key="1">
    <citation type="submission" date="2018-04" db="EMBL/GenBank/DDBJ databases">
        <authorList>
            <person name="Zhang X."/>
            <person name="Yuan J."/>
            <person name="Li F."/>
            <person name="Xiang J."/>
        </authorList>
    </citation>
    <scope>NUCLEOTIDE SEQUENCE [LARGE SCALE GENOMIC DNA]</scope>
    <source>
        <tissue evidence="3">Muscle</tissue>
    </source>
</reference>
<feature type="compositionally biased region" description="Polar residues" evidence="1">
    <location>
        <begin position="479"/>
        <end position="513"/>
    </location>
</feature>
<dbReference type="EMBL" id="QCYY01000848">
    <property type="protein sequence ID" value="ROT82303.1"/>
    <property type="molecule type" value="Genomic_DNA"/>
</dbReference>
<protein>
    <submittedName>
        <fullName evidence="3">Islet cell autoantigen 1</fullName>
    </submittedName>
</protein>
<dbReference type="GO" id="GO:0051049">
    <property type="term" value="P:regulation of transport"/>
    <property type="evidence" value="ECO:0007669"/>
    <property type="project" value="TreeGrafter"/>
</dbReference>
<dbReference type="Pfam" id="PF04629">
    <property type="entry name" value="ICA69"/>
    <property type="match status" value="1"/>
</dbReference>
<gene>
    <name evidence="3" type="ORF">C7M84_024541</name>
</gene>
<accession>A0A423U0S1</accession>
<dbReference type="Pfam" id="PF06456">
    <property type="entry name" value="Arfaptin"/>
    <property type="match status" value="1"/>
</dbReference>
<dbReference type="SMART" id="SM01237">
    <property type="entry name" value="ICA69"/>
    <property type="match status" value="1"/>
</dbReference>
<name>A0A423U0S1_PENVA</name>
<evidence type="ECO:0000313" key="4">
    <source>
        <dbReference type="Proteomes" id="UP000283509"/>
    </source>
</evidence>
<dbReference type="GO" id="GO:0005794">
    <property type="term" value="C:Golgi apparatus"/>
    <property type="evidence" value="ECO:0007669"/>
    <property type="project" value="TreeGrafter"/>
</dbReference>
<dbReference type="InterPro" id="IPR010504">
    <property type="entry name" value="AH_dom"/>
</dbReference>
<feature type="compositionally biased region" description="Basic and acidic residues" evidence="1">
    <location>
        <begin position="304"/>
        <end position="321"/>
    </location>
</feature>
<dbReference type="SMART" id="SM01015">
    <property type="entry name" value="Arfaptin"/>
    <property type="match status" value="1"/>
</dbReference>
<dbReference type="InterPro" id="IPR006723">
    <property type="entry name" value="Islet_autoAg_Ica1_C"/>
</dbReference>
<dbReference type="GO" id="GO:0019904">
    <property type="term" value="F:protein domain specific binding"/>
    <property type="evidence" value="ECO:0007669"/>
    <property type="project" value="InterPro"/>
</dbReference>
<dbReference type="SUPFAM" id="SSF103657">
    <property type="entry name" value="BAR/IMD domain-like"/>
    <property type="match status" value="1"/>
</dbReference>
<dbReference type="OrthoDB" id="2126778at2759"/>
<organism evidence="3 4">
    <name type="scientific">Penaeus vannamei</name>
    <name type="common">Whiteleg shrimp</name>
    <name type="synonym">Litopenaeus vannamei</name>
    <dbReference type="NCBI Taxonomy" id="6689"/>
    <lineage>
        <taxon>Eukaryota</taxon>
        <taxon>Metazoa</taxon>
        <taxon>Ecdysozoa</taxon>
        <taxon>Arthropoda</taxon>
        <taxon>Crustacea</taxon>
        <taxon>Multicrustacea</taxon>
        <taxon>Malacostraca</taxon>
        <taxon>Eumalacostraca</taxon>
        <taxon>Eucarida</taxon>
        <taxon>Decapoda</taxon>
        <taxon>Dendrobranchiata</taxon>
        <taxon>Penaeoidea</taxon>
        <taxon>Penaeidae</taxon>
        <taxon>Penaeus</taxon>
    </lineage>
</organism>
<keyword evidence="4" id="KW-1185">Reference proteome</keyword>
<feature type="region of interest" description="Disordered" evidence="1">
    <location>
        <begin position="353"/>
        <end position="377"/>
    </location>
</feature>
<evidence type="ECO:0000259" key="2">
    <source>
        <dbReference type="PROSITE" id="PS50870"/>
    </source>
</evidence>
<dbReference type="PANTHER" id="PTHR10164">
    <property type="entry name" value="ISLET CELL AUTOANTIGEN 1"/>
    <property type="match status" value="1"/>
</dbReference>
<dbReference type="STRING" id="6689.A0A423U0S1"/>
<sequence length="565" mass="63828">MTQQIHSYSGQSYDRWVERNSNSSAFGKVQKQFWFTKSAVIRKLGKKEDEHVVASDAELDAKIELFKAIESSTKDLQVLLADYQNKICIMAQEENAMGRLLKEYGKQDRSRAGKMMTAVGKSLSYTAQQRVALRNPLVRLFQEVDTFHTRAVEDTLITVTEMEKIRTEYRGALMWMKDISQNFNPDQYHQLEKFREVQATVKQKKAKFDRLKLKSLQKVDLLAASRCNMFSHALIVYQNNLITFSDKTSKTLNNVANNFKGYQPYDFQVIKELAEPPRRLEDDAKEEEENYKLDEDDNTFFNAEYHDDPDKKKQQNREKQGNRRTNKKVNGEKKSDSLLNLFDCADGEKSEELVSLGQVDREAPPSSKDKESDSSTSQIMDFLTNNPEVPDTEKDTQQMLKELFDSPVHQSLPVFGSTEVASGAAITPTKSNVDGGLLQGLNGLESDPFSLLQNQSNQQMQNMFLPSQLLDFGMQSWQQNTAHNTPNQPGVAQANVSNTKGSSPANSLSQSRHTAGGAHSAPSLNAAQKQEASKLDWYKVFQDIDPLADPANAIFSQASHDDKKC</sequence>
<dbReference type="InterPro" id="IPR027267">
    <property type="entry name" value="AH/BAR_dom_sf"/>
</dbReference>
<feature type="compositionally biased region" description="Acidic residues" evidence="1">
    <location>
        <begin position="283"/>
        <end position="298"/>
    </location>
</feature>
<dbReference type="InterPro" id="IPR024114">
    <property type="entry name" value="Islet_autoAg_Ica1/Ica1-like"/>
</dbReference>
<feature type="region of interest" description="Disordered" evidence="1">
    <location>
        <begin position="479"/>
        <end position="529"/>
    </location>
</feature>
<reference evidence="3 4" key="2">
    <citation type="submission" date="2019-01" db="EMBL/GenBank/DDBJ databases">
        <title>The decoding of complex shrimp genome reveals the adaptation for benthos swimmer, frequently molting mechanism and breeding impact on genome.</title>
        <authorList>
            <person name="Sun Y."/>
            <person name="Gao Y."/>
            <person name="Yu Y."/>
        </authorList>
    </citation>
    <scope>NUCLEOTIDE SEQUENCE [LARGE SCALE GENOMIC DNA]</scope>
    <source>
        <tissue evidence="3">Muscle</tissue>
    </source>
</reference>
<dbReference type="PROSITE" id="PS50870">
    <property type="entry name" value="AH"/>
    <property type="match status" value="1"/>
</dbReference>
<proteinExistence type="predicted"/>
<comment type="caution">
    <text evidence="3">The sequence shown here is derived from an EMBL/GenBank/DDBJ whole genome shotgun (WGS) entry which is preliminary data.</text>
</comment>
<feature type="compositionally biased region" description="Basic and acidic residues" evidence="1">
    <location>
        <begin position="359"/>
        <end position="373"/>
    </location>
</feature>
<dbReference type="FunFam" id="1.20.1270.60:FF:000068">
    <property type="entry name" value="Islet cell autoantigen"/>
    <property type="match status" value="1"/>
</dbReference>
<feature type="domain" description="AH" evidence="2">
    <location>
        <begin position="54"/>
        <end position="257"/>
    </location>
</feature>
<dbReference type="PANTHER" id="PTHR10164:SF4">
    <property type="entry name" value="GH23156P"/>
    <property type="match status" value="1"/>
</dbReference>